<accession>A0A2P2CB31</accession>
<name>A0A2P2CB31_9ZZZZ</name>
<feature type="domain" description="DUF222" evidence="1">
    <location>
        <begin position="46"/>
        <end position="351"/>
    </location>
</feature>
<organism evidence="2">
    <name type="scientific">metagenome</name>
    <dbReference type="NCBI Taxonomy" id="256318"/>
    <lineage>
        <taxon>unclassified sequences</taxon>
        <taxon>metagenomes</taxon>
    </lineage>
</organism>
<dbReference type="InterPro" id="IPR003870">
    <property type="entry name" value="DUF222"/>
</dbReference>
<gene>
    <name evidence="2" type="ORF">NOCA2570087</name>
</gene>
<evidence type="ECO:0000313" key="2">
    <source>
        <dbReference type="EMBL" id="CUR59214.1"/>
    </source>
</evidence>
<sequence>MTAMASSDQQHVVTRAVGSLRASLSGLAEVPLWSMGAAEAASTLVEVTRLAAQVAELELRVAAHAERVGVEEPTGATSAAAWWAHAGHLTRREAHSKVRLAVALDGEHEPVRDALAAGVLVLEQAAVIVRAVEELPDGLDPELTARARAELVGLGRDHDAKALRVLGRRILDVIAPEVAEAHEARLLEKEEREAWESARFTMTDDGHGRCHGRFTLPSAQGAMLLKALLGFAAPKHRAAVDGTAGERRPTPERMGRALCEYVERFPTDRLPSSGGVNATVVVTMDLATLLHGTGVASLDTGESITAAQARRLACEAWIIPAVLGGTSEILDLGRTRRFHSKAQRIALGIRDTGCTAQGCDTPPGLCHAHHHQPWSHGGHTNLTDGRLLCPRHHTYAHDPKYELTHLPGGKVGFTRRT</sequence>
<dbReference type="EMBL" id="CZKA01000053">
    <property type="protein sequence ID" value="CUR59214.1"/>
    <property type="molecule type" value="Genomic_DNA"/>
</dbReference>
<evidence type="ECO:0000259" key="1">
    <source>
        <dbReference type="Pfam" id="PF02720"/>
    </source>
</evidence>
<dbReference type="AlphaFoldDB" id="A0A2P2CB31"/>
<dbReference type="CDD" id="cd00085">
    <property type="entry name" value="HNHc"/>
    <property type="match status" value="1"/>
</dbReference>
<proteinExistence type="predicted"/>
<dbReference type="InterPro" id="IPR003615">
    <property type="entry name" value="HNH_nuc"/>
</dbReference>
<dbReference type="Pfam" id="PF02720">
    <property type="entry name" value="DUF222"/>
    <property type="match status" value="1"/>
</dbReference>
<reference evidence="2" key="1">
    <citation type="submission" date="2015-08" db="EMBL/GenBank/DDBJ databases">
        <authorList>
            <person name="Babu N.S."/>
            <person name="Beckwith C.J."/>
            <person name="Beseler K.G."/>
            <person name="Brison A."/>
            <person name="Carone J.V."/>
            <person name="Caskin T.P."/>
            <person name="Diamond M."/>
            <person name="Durham M.E."/>
            <person name="Foxe J.M."/>
            <person name="Go M."/>
            <person name="Henderson B.A."/>
            <person name="Jones I.B."/>
            <person name="McGettigan J.A."/>
            <person name="Micheletti S.J."/>
            <person name="Nasrallah M.E."/>
            <person name="Ortiz D."/>
            <person name="Piller C.R."/>
            <person name="Privatt S.R."/>
            <person name="Schneider S.L."/>
            <person name="Sharp S."/>
            <person name="Smith T.C."/>
            <person name="Stanton J.D."/>
            <person name="Ullery H.E."/>
            <person name="Wilson R.J."/>
            <person name="Serrano M.G."/>
            <person name="Buck G."/>
            <person name="Lee V."/>
            <person name="Wang Y."/>
            <person name="Carvalho R."/>
            <person name="Voegtly L."/>
            <person name="Shi R."/>
            <person name="Duckworth R."/>
            <person name="Johnson A."/>
            <person name="Loviza R."/>
            <person name="Walstead R."/>
            <person name="Shah Z."/>
            <person name="Kiflezghi M."/>
            <person name="Wade K."/>
            <person name="Ball S.L."/>
            <person name="Bradley K.W."/>
            <person name="Asai D.J."/>
            <person name="Bowman C.A."/>
            <person name="Russell D.A."/>
            <person name="Pope W.H."/>
            <person name="Jacobs-Sera D."/>
            <person name="Hendrix R.W."/>
            <person name="Hatfull G.F."/>
        </authorList>
    </citation>
    <scope>NUCLEOTIDE SEQUENCE</scope>
</reference>
<protein>
    <submittedName>
        <fullName evidence="2">HNH nuclease</fullName>
    </submittedName>
</protein>